<protein>
    <submittedName>
        <fullName evidence="11">RNA polymerase sigma-54 factor</fullName>
    </submittedName>
</protein>
<dbReference type="AlphaFoldDB" id="A0A2T2X8E7"/>
<dbReference type="GO" id="GO:0000428">
    <property type="term" value="C:DNA-directed RNA polymerase complex"/>
    <property type="evidence" value="ECO:0007669"/>
    <property type="project" value="UniProtKB-KW"/>
</dbReference>
<evidence type="ECO:0000313" key="11">
    <source>
        <dbReference type="EMBL" id="PSR30784.1"/>
    </source>
</evidence>
<dbReference type="PIRSF" id="PIRSF000774">
    <property type="entry name" value="RpoN"/>
    <property type="match status" value="1"/>
</dbReference>
<keyword evidence="2" id="KW-0240">DNA-directed RNA polymerase</keyword>
<dbReference type="Pfam" id="PF04963">
    <property type="entry name" value="Sigma54_CBD"/>
    <property type="match status" value="1"/>
</dbReference>
<dbReference type="PANTHER" id="PTHR32248:SF4">
    <property type="entry name" value="RNA POLYMERASE SIGMA-54 FACTOR"/>
    <property type="match status" value="1"/>
</dbReference>
<dbReference type="InterPro" id="IPR000394">
    <property type="entry name" value="RNA_pol_sigma_54"/>
</dbReference>
<keyword evidence="8" id="KW-0804">Transcription</keyword>
<evidence type="ECO:0000256" key="4">
    <source>
        <dbReference type="ARBA" id="ARBA00022695"/>
    </source>
</evidence>
<dbReference type="GO" id="GO:0016779">
    <property type="term" value="F:nucleotidyltransferase activity"/>
    <property type="evidence" value="ECO:0007669"/>
    <property type="project" value="UniProtKB-KW"/>
</dbReference>
<evidence type="ECO:0000259" key="10">
    <source>
        <dbReference type="Pfam" id="PF04963"/>
    </source>
</evidence>
<keyword evidence="4" id="KW-0548">Nucleotidyltransferase</keyword>
<evidence type="ECO:0000256" key="6">
    <source>
        <dbReference type="ARBA" id="ARBA00023082"/>
    </source>
</evidence>
<dbReference type="NCBIfam" id="TIGR02395">
    <property type="entry name" value="rpoN_sigma"/>
    <property type="match status" value="1"/>
</dbReference>
<dbReference type="InterPro" id="IPR007046">
    <property type="entry name" value="RNA_pol_sigma_54_core-bd"/>
</dbReference>
<name>A0A2T2X8E7_9FIRM</name>
<evidence type="ECO:0000256" key="5">
    <source>
        <dbReference type="ARBA" id="ARBA00023015"/>
    </source>
</evidence>
<dbReference type="EMBL" id="PXYT01000007">
    <property type="protein sequence ID" value="PSR30784.1"/>
    <property type="molecule type" value="Genomic_DNA"/>
</dbReference>
<evidence type="ECO:0000256" key="2">
    <source>
        <dbReference type="ARBA" id="ARBA00022478"/>
    </source>
</evidence>
<comment type="similarity">
    <text evidence="1">Belongs to the sigma-54 factor family.</text>
</comment>
<dbReference type="PROSITE" id="PS00718">
    <property type="entry name" value="SIGMA54_2"/>
    <property type="match status" value="1"/>
</dbReference>
<dbReference type="Pfam" id="PF00309">
    <property type="entry name" value="Sigma54_AID"/>
    <property type="match status" value="1"/>
</dbReference>
<dbReference type="Gene3D" id="1.10.10.60">
    <property type="entry name" value="Homeodomain-like"/>
    <property type="match status" value="1"/>
</dbReference>
<proteinExistence type="inferred from homology"/>
<evidence type="ECO:0000256" key="8">
    <source>
        <dbReference type="ARBA" id="ARBA00023163"/>
    </source>
</evidence>
<evidence type="ECO:0000259" key="9">
    <source>
        <dbReference type="Pfam" id="PF04552"/>
    </source>
</evidence>
<dbReference type="GO" id="GO:0003677">
    <property type="term" value="F:DNA binding"/>
    <property type="evidence" value="ECO:0007669"/>
    <property type="project" value="UniProtKB-KW"/>
</dbReference>
<feature type="domain" description="RNA polymerase sigma factor 54 DNA-binding" evidence="9">
    <location>
        <begin position="281"/>
        <end position="435"/>
    </location>
</feature>
<accession>A0A2T2X8E7</accession>
<reference evidence="11 12" key="1">
    <citation type="journal article" date="2014" name="BMC Genomics">
        <title>Comparison of environmental and isolate Sulfobacillus genomes reveals diverse carbon, sulfur, nitrogen, and hydrogen metabolisms.</title>
        <authorList>
            <person name="Justice N.B."/>
            <person name="Norman A."/>
            <person name="Brown C.T."/>
            <person name="Singh A."/>
            <person name="Thomas B.C."/>
            <person name="Banfield J.F."/>
        </authorList>
    </citation>
    <scope>NUCLEOTIDE SEQUENCE [LARGE SCALE GENOMIC DNA]</scope>
    <source>
        <strain evidence="11">AMDSBA1</strain>
    </source>
</reference>
<keyword evidence="7" id="KW-0238">DNA-binding</keyword>
<evidence type="ECO:0000313" key="12">
    <source>
        <dbReference type="Proteomes" id="UP000242699"/>
    </source>
</evidence>
<dbReference type="Proteomes" id="UP000242699">
    <property type="component" value="Unassembled WGS sequence"/>
</dbReference>
<sequence>MLNHQLEDRLNQSQNLAMTPQMVVSLKVLALSGPDLASYLQELLLDNPVVELTHPDYARALDYSGITWAKNAAKDPTDIADPQNHDLYSYVEEQIRLMLPLGNCRQYALFIAGNLNPDGYLRMSTRELAQAIKVSEADLFPALRVVQQCDPAGIGARSLQECLYLQALRRFGASHLLTQILQYHWDALKSPSPSRLAKTLKLTNQRALEILQDLRLLQPKPGAAFGPGAPVMTGYPDIQMSCRPKGEVAVEVLKDSQPSLSYVPEYKRLSKTAQDPAVTDFLAQSLKQARWVQKALRERQSTLQTVGSLMVVRQRGYCCQNEPLLPLTVKEMSQTLGFHESTIRRAIADKILICPRGFLPLSSLLCEPATFDHSVSVAMIKDCIQCMIRGEDPAHPLSDAAIAHQLEKRGVWVARRTVAKYRQELGLLAAHQRRQQRDLGWRQPK</sequence>
<dbReference type="PRINTS" id="PR00045">
    <property type="entry name" value="SIGMA54FCT"/>
</dbReference>
<organism evidence="11 12">
    <name type="scientific">Sulfobacillus benefaciens</name>
    <dbReference type="NCBI Taxonomy" id="453960"/>
    <lineage>
        <taxon>Bacteria</taxon>
        <taxon>Bacillati</taxon>
        <taxon>Bacillota</taxon>
        <taxon>Clostridia</taxon>
        <taxon>Eubacteriales</taxon>
        <taxon>Clostridiales Family XVII. Incertae Sedis</taxon>
        <taxon>Sulfobacillus</taxon>
    </lineage>
</organism>
<keyword evidence="5" id="KW-0805">Transcription regulation</keyword>
<dbReference type="Gene3D" id="1.10.10.1330">
    <property type="entry name" value="RNA polymerase sigma-54 factor, core-binding domain"/>
    <property type="match status" value="1"/>
</dbReference>
<keyword evidence="6" id="KW-0731">Sigma factor</keyword>
<dbReference type="InterPro" id="IPR038709">
    <property type="entry name" value="RpoN_core-bd_sf"/>
</dbReference>
<dbReference type="GO" id="GO:0006352">
    <property type="term" value="P:DNA-templated transcription initiation"/>
    <property type="evidence" value="ECO:0007669"/>
    <property type="project" value="InterPro"/>
</dbReference>
<gene>
    <name evidence="11" type="primary">rpoN</name>
    <name evidence="11" type="ORF">C7B43_04765</name>
</gene>
<dbReference type="InterPro" id="IPR007634">
    <property type="entry name" value="RNA_pol_sigma_54_DNA-bd"/>
</dbReference>
<evidence type="ECO:0000256" key="3">
    <source>
        <dbReference type="ARBA" id="ARBA00022679"/>
    </source>
</evidence>
<dbReference type="PROSITE" id="PS50044">
    <property type="entry name" value="SIGMA54_3"/>
    <property type="match status" value="1"/>
</dbReference>
<evidence type="ECO:0000256" key="1">
    <source>
        <dbReference type="ARBA" id="ARBA00008798"/>
    </source>
</evidence>
<dbReference type="GO" id="GO:0016987">
    <property type="term" value="F:sigma factor activity"/>
    <property type="evidence" value="ECO:0007669"/>
    <property type="project" value="UniProtKB-KW"/>
</dbReference>
<dbReference type="Pfam" id="PF04552">
    <property type="entry name" value="Sigma54_DBD"/>
    <property type="match status" value="1"/>
</dbReference>
<dbReference type="GO" id="GO:0001216">
    <property type="term" value="F:DNA-binding transcription activator activity"/>
    <property type="evidence" value="ECO:0007669"/>
    <property type="project" value="InterPro"/>
</dbReference>
<keyword evidence="3" id="KW-0808">Transferase</keyword>
<feature type="domain" description="RNA polymerase sigma factor 54 core-binding" evidence="10">
    <location>
        <begin position="83"/>
        <end position="266"/>
    </location>
</feature>
<dbReference type="PANTHER" id="PTHR32248">
    <property type="entry name" value="RNA POLYMERASE SIGMA-54 FACTOR"/>
    <property type="match status" value="1"/>
</dbReference>
<comment type="caution">
    <text evidence="11">The sequence shown here is derived from an EMBL/GenBank/DDBJ whole genome shotgun (WGS) entry which is preliminary data.</text>
</comment>
<evidence type="ECO:0000256" key="7">
    <source>
        <dbReference type="ARBA" id="ARBA00023125"/>
    </source>
</evidence>